<evidence type="ECO:0000256" key="2">
    <source>
        <dbReference type="ARBA" id="ARBA00007581"/>
    </source>
</evidence>
<dbReference type="CDD" id="cd07363">
    <property type="entry name" value="45_DOPA_Dioxygenase"/>
    <property type="match status" value="1"/>
</dbReference>
<dbReference type="PIRSF" id="PIRSF006157">
    <property type="entry name" value="Doxgns_DODA"/>
    <property type="match status" value="1"/>
</dbReference>
<evidence type="ECO:0000256" key="1">
    <source>
        <dbReference type="ARBA" id="ARBA00001947"/>
    </source>
</evidence>
<keyword evidence="3" id="KW-0479">Metal-binding</keyword>
<keyword evidence="7" id="KW-0223">Dioxygenase</keyword>
<dbReference type="InterPro" id="IPR004183">
    <property type="entry name" value="Xdiol_dOase_suB"/>
</dbReference>
<protein>
    <submittedName>
        <fullName evidence="7">Aromatic ring-cleaving dioxygenase</fullName>
    </submittedName>
</protein>
<evidence type="ECO:0000256" key="4">
    <source>
        <dbReference type="ARBA" id="ARBA00022833"/>
    </source>
</evidence>
<keyword evidence="4" id="KW-0862">Zinc</keyword>
<dbReference type="Proteomes" id="UP000029553">
    <property type="component" value="Unassembled WGS sequence"/>
</dbReference>
<sequence length="286" mass="31576">MKERESLNSQAVSGLIEAGARMPVYFLCHGAGPWPWVPEMLDWHALMAEDLRNIPRQLARKPRAVLLISAHWEEPVFTVQSAAHPGMLYDYGGFPPHTYDLHYRASGSPELAVRVQQLLAQAGEDARADKQRGYDHGMFVPMAVIYPQADVPVLQLSLRSNLNAAEHLAVGRALAPLRDEGVLIIGSGSSYHNMRSFGPVGRAPSKLFDDWLAETLMQMTPAARSQRLAAWERAPGARVAHPREEHLLPLMVVVGAAEQDQARRVYFEEAFMGSATLSSYCLEAGA</sequence>
<dbReference type="InterPro" id="IPR014436">
    <property type="entry name" value="Extradiol_dOase_DODA"/>
</dbReference>
<comment type="cofactor">
    <cofactor evidence="1">
        <name>Zn(2+)</name>
        <dbReference type="ChEBI" id="CHEBI:29105"/>
    </cofactor>
</comment>
<evidence type="ECO:0000256" key="5">
    <source>
        <dbReference type="ARBA" id="ARBA00023002"/>
    </source>
</evidence>
<organism evidence="7 8">
    <name type="scientific">Comamonas testosteroni</name>
    <name type="common">Pseudomonas testosteroni</name>
    <dbReference type="NCBI Taxonomy" id="285"/>
    <lineage>
        <taxon>Bacteria</taxon>
        <taxon>Pseudomonadati</taxon>
        <taxon>Pseudomonadota</taxon>
        <taxon>Betaproteobacteria</taxon>
        <taxon>Burkholderiales</taxon>
        <taxon>Comamonadaceae</taxon>
        <taxon>Comamonas</taxon>
    </lineage>
</organism>
<evidence type="ECO:0000313" key="7">
    <source>
        <dbReference type="EMBL" id="KGH30651.1"/>
    </source>
</evidence>
<comment type="similarity">
    <text evidence="2">Belongs to the DODA-type extradiol aromatic ring-opening dioxygenase family.</text>
</comment>
<evidence type="ECO:0000259" key="6">
    <source>
        <dbReference type="Pfam" id="PF02900"/>
    </source>
</evidence>
<dbReference type="RefSeq" id="WP_003054035.1">
    <property type="nucleotide sequence ID" value="NZ_AWOR01000042.1"/>
</dbReference>
<dbReference type="Gene3D" id="3.40.830.10">
    <property type="entry name" value="LigB-like"/>
    <property type="match status" value="1"/>
</dbReference>
<dbReference type="SUPFAM" id="SSF53213">
    <property type="entry name" value="LigB-like"/>
    <property type="match status" value="1"/>
</dbReference>
<accession>A0A096FJW7</accession>
<gene>
    <name evidence="7" type="ORF">P353_09205</name>
</gene>
<evidence type="ECO:0000256" key="3">
    <source>
        <dbReference type="ARBA" id="ARBA00022723"/>
    </source>
</evidence>
<proteinExistence type="inferred from homology"/>
<dbReference type="GO" id="GO:0008198">
    <property type="term" value="F:ferrous iron binding"/>
    <property type="evidence" value="ECO:0007669"/>
    <property type="project" value="InterPro"/>
</dbReference>
<dbReference type="GO" id="GO:0008270">
    <property type="term" value="F:zinc ion binding"/>
    <property type="evidence" value="ECO:0007669"/>
    <property type="project" value="InterPro"/>
</dbReference>
<dbReference type="AlphaFoldDB" id="A0A096FJW7"/>
<evidence type="ECO:0000313" key="8">
    <source>
        <dbReference type="Proteomes" id="UP000029553"/>
    </source>
</evidence>
<dbReference type="GO" id="GO:0016702">
    <property type="term" value="F:oxidoreductase activity, acting on single donors with incorporation of molecular oxygen, incorporation of two atoms of oxygen"/>
    <property type="evidence" value="ECO:0007669"/>
    <property type="project" value="UniProtKB-ARBA"/>
</dbReference>
<dbReference type="PANTHER" id="PTHR30096">
    <property type="entry name" value="4,5-DOPA DIOXYGENASE EXTRADIOL-LIKE PROTEIN"/>
    <property type="match status" value="1"/>
</dbReference>
<name>A0A096FJW7_COMTE</name>
<feature type="domain" description="Extradiol ring-cleavage dioxygenase class III enzyme subunit B" evidence="6">
    <location>
        <begin position="58"/>
        <end position="265"/>
    </location>
</feature>
<dbReference type="EMBL" id="AWOR01000042">
    <property type="protein sequence ID" value="KGH30651.1"/>
    <property type="molecule type" value="Genomic_DNA"/>
</dbReference>
<keyword evidence="5" id="KW-0560">Oxidoreductase</keyword>
<dbReference type="PANTHER" id="PTHR30096:SF0">
    <property type="entry name" value="4,5-DOPA DIOXYGENASE EXTRADIOL-LIKE PROTEIN"/>
    <property type="match status" value="1"/>
</dbReference>
<comment type="caution">
    <text evidence="7">The sequence shown here is derived from an EMBL/GenBank/DDBJ whole genome shotgun (WGS) entry which is preliminary data.</text>
</comment>
<dbReference type="Pfam" id="PF02900">
    <property type="entry name" value="LigB"/>
    <property type="match status" value="1"/>
</dbReference>
<reference evidence="7 8" key="1">
    <citation type="submission" date="2013-09" db="EMBL/GenBank/DDBJ databases">
        <title>High correlation between genotypes and phenotypes of environmental bacteria Comamonas testosteroni strains.</title>
        <authorList>
            <person name="Liu L."/>
            <person name="Zhu W."/>
            <person name="Xia X."/>
            <person name="Xu B."/>
            <person name="Luo M."/>
            <person name="Wang G."/>
        </authorList>
    </citation>
    <scope>NUCLEOTIDE SEQUENCE [LARGE SCALE GENOMIC DNA]</scope>
    <source>
        <strain evidence="7 8">JL40</strain>
    </source>
</reference>